<dbReference type="AlphaFoldDB" id="A0A1A0H608"/>
<sequence length="666" mass="76641">AAMNSLKEALARVSRVVNPPGPRRRPPPVVVPAPPAAPRHLQLGERPTVPRPQLAAARPHVQRFLRRRFQRFLEPLQMPQLRIHEDRRAPYDAARAERRLAHKSSADRLQMLTYFLGERPAFERMMRLLEAHTPRELMDGATVESPAALARVLEREDREFHAARYAHVPRFHFREVPPMPRPLTRAGFQEYVYTLTHSRMLYRNALSLKSGLVPEILLYTHRVDNEAFRPFRSTETYNYLIKYFGFDKFQSSFARELVLVMVHDGHAPNTNTLNQLLRICRVHSRRRSLVSTYKLVANYLGLARKLGLRINLATWNRVYDCIDNILLKEAFLNRMLAVCLPVLDNMCVRVLADFCTTTSHTQEVVRFLENDLRRPAWRDAPRLAEKVLFHQVQHTAANADLARVFEDFGRHVAVDALTLKTLANAINANANLLHRGYLVLCMYVRLAPLVPLVPPEVYSRAAQLLCENAEGYDIPAVNFFVRAIVHHDATRMLGLPPTEPKMDFKTEETRDSKKQARGPRLKSPDAVFPENYKIFKRLSRKGLNVLEAKVIYELQERPNPGSRYPWDLLTESEEKAWVAITEQIRAQSRFWENTAAKAASVGLVVSDHPQAPPAWITAYEKKQYRQMSLSHEINTLQKLAMGLDKHTEHEMKKRNIYAASPEQTSV</sequence>
<dbReference type="EMBL" id="LXTC01000006">
    <property type="protein sequence ID" value="OBA19466.1"/>
    <property type="molecule type" value="Genomic_DNA"/>
</dbReference>
<dbReference type="RefSeq" id="XP_018709994.1">
    <property type="nucleotide sequence ID" value="XM_018857992.1"/>
</dbReference>
<feature type="region of interest" description="Disordered" evidence="1">
    <location>
        <begin position="496"/>
        <end position="522"/>
    </location>
</feature>
<keyword evidence="3" id="KW-1185">Reference proteome</keyword>
<dbReference type="STRING" id="869754.A0A1A0H608"/>
<reference evidence="2 3" key="1">
    <citation type="submission" date="2016-05" db="EMBL/GenBank/DDBJ databases">
        <title>Comparative genomics of biotechnologically important yeasts.</title>
        <authorList>
            <consortium name="DOE Joint Genome Institute"/>
            <person name="Riley R."/>
            <person name="Haridas S."/>
            <person name="Wolfe K.H."/>
            <person name="Lopes M.R."/>
            <person name="Hittinger C.T."/>
            <person name="Goker M."/>
            <person name="Salamov A."/>
            <person name="Wisecaver J."/>
            <person name="Long T.M."/>
            <person name="Aerts A.L."/>
            <person name="Barry K."/>
            <person name="Choi C."/>
            <person name="Clum A."/>
            <person name="Coughlan A.Y."/>
            <person name="Deshpande S."/>
            <person name="Douglass A.P."/>
            <person name="Hanson S.J."/>
            <person name="Klenk H.-P."/>
            <person name="LaButti K."/>
            <person name="Lapidus A."/>
            <person name="Lindquist E."/>
            <person name="Lipzen A."/>
            <person name="Meier-kolthoff J.P."/>
            <person name="Ohm R.A."/>
            <person name="Otillar R.P."/>
            <person name="Pangilinan J."/>
            <person name="Peng Y."/>
            <person name="Rokas A."/>
            <person name="Rosa C.A."/>
            <person name="Scheuner C."/>
            <person name="Sibirny A.A."/>
            <person name="Slot J.C."/>
            <person name="Stielow J.B."/>
            <person name="Sun H."/>
            <person name="Kurtzman C.P."/>
            <person name="Blackwell M."/>
            <person name="Grigoriev I.V."/>
            <person name="Jeffries T.W."/>
        </authorList>
    </citation>
    <scope>NUCLEOTIDE SEQUENCE [LARGE SCALE GENOMIC DNA]</scope>
    <source>
        <strain evidence="2 3">NRRL YB-4993</strain>
    </source>
</reference>
<gene>
    <name evidence="2" type="ORF">METBIDRAFT_46102</name>
</gene>
<name>A0A1A0H608_9ASCO</name>
<comment type="caution">
    <text evidence="2">The sequence shown here is derived from an EMBL/GenBank/DDBJ whole genome shotgun (WGS) entry which is preliminary data.</text>
</comment>
<evidence type="ECO:0000313" key="2">
    <source>
        <dbReference type="EMBL" id="OBA19466.1"/>
    </source>
</evidence>
<feature type="region of interest" description="Disordered" evidence="1">
    <location>
        <begin position="14"/>
        <end position="43"/>
    </location>
</feature>
<dbReference type="Proteomes" id="UP000092555">
    <property type="component" value="Unassembled WGS sequence"/>
</dbReference>
<proteinExistence type="predicted"/>
<dbReference type="GeneID" id="30030968"/>
<evidence type="ECO:0000313" key="3">
    <source>
        <dbReference type="Proteomes" id="UP000092555"/>
    </source>
</evidence>
<dbReference type="OrthoDB" id="185373at2759"/>
<feature type="compositionally biased region" description="Basic and acidic residues" evidence="1">
    <location>
        <begin position="500"/>
        <end position="514"/>
    </location>
</feature>
<organism evidence="2 3">
    <name type="scientific">Metschnikowia bicuspidata var. bicuspidata NRRL YB-4993</name>
    <dbReference type="NCBI Taxonomy" id="869754"/>
    <lineage>
        <taxon>Eukaryota</taxon>
        <taxon>Fungi</taxon>
        <taxon>Dikarya</taxon>
        <taxon>Ascomycota</taxon>
        <taxon>Saccharomycotina</taxon>
        <taxon>Pichiomycetes</taxon>
        <taxon>Metschnikowiaceae</taxon>
        <taxon>Metschnikowia</taxon>
    </lineage>
</organism>
<feature type="compositionally biased region" description="Pro residues" evidence="1">
    <location>
        <begin position="27"/>
        <end position="37"/>
    </location>
</feature>
<protein>
    <submittedName>
        <fullName evidence="2">Uncharacterized protein</fullName>
    </submittedName>
</protein>
<evidence type="ECO:0000256" key="1">
    <source>
        <dbReference type="SAM" id="MobiDB-lite"/>
    </source>
</evidence>
<accession>A0A1A0H608</accession>
<feature type="non-terminal residue" evidence="2">
    <location>
        <position position="1"/>
    </location>
</feature>